<gene>
    <name evidence="2" type="ORF">PBRASI_LOCUS8007</name>
</gene>
<reference evidence="2" key="1">
    <citation type="submission" date="2021-06" db="EMBL/GenBank/DDBJ databases">
        <authorList>
            <person name="Kallberg Y."/>
            <person name="Tangrot J."/>
            <person name="Rosling A."/>
        </authorList>
    </citation>
    <scope>NUCLEOTIDE SEQUENCE</scope>
    <source>
        <strain evidence="2">BR232B</strain>
    </source>
</reference>
<feature type="domain" description="Colicin D C-terminal" evidence="1">
    <location>
        <begin position="127"/>
        <end position="219"/>
    </location>
</feature>
<dbReference type="AlphaFoldDB" id="A0A9N9GK94"/>
<name>A0A9N9GK94_9GLOM</name>
<dbReference type="Proteomes" id="UP000789739">
    <property type="component" value="Unassembled WGS sequence"/>
</dbReference>
<dbReference type="InterPro" id="IPR037178">
    <property type="entry name" value="ColicinD_C_sf"/>
</dbReference>
<keyword evidence="3" id="KW-1185">Reference proteome</keyword>
<proteinExistence type="predicted"/>
<sequence length="322" mass="38615">MDESNERQICYLKCVIKSGRLEFEWSITTPSKWDWIGLYEDKSKENTDWLNGHWFYISRHSHCEISPDGRYTFTGSHWIGTVSSRNQIRLNTYESHNVYKTYAHANVHSPDFAHFDKSRVHYVQKSLQHIFAHHKTDWGFAINDNWNRQNRRKLIKTLTEFVHRNADEINVYIGTYRNENAYLVVDPISYQCLIVYRGGERDYSIWSGWILSKKQYRYITSPPYSLKATVLLVYEDILEQIANSEGERDDLIKRYLKIYLRDENWYDEEVYDTNADFFYLAESYVPLSFEGREEMTHNYELDFEKVREKARTLLAELEKVTH</sequence>
<dbReference type="InterPro" id="IPR024440">
    <property type="entry name" value="ColicinD_C"/>
</dbReference>
<accession>A0A9N9GK94</accession>
<dbReference type="Gene3D" id="3.10.450.200">
    <property type="match status" value="1"/>
</dbReference>
<protein>
    <submittedName>
        <fullName evidence="2">3093_t:CDS:1</fullName>
    </submittedName>
</protein>
<dbReference type="EMBL" id="CAJVPI010001338">
    <property type="protein sequence ID" value="CAG8607978.1"/>
    <property type="molecule type" value="Genomic_DNA"/>
</dbReference>
<dbReference type="GO" id="GO:0004540">
    <property type="term" value="F:RNA nuclease activity"/>
    <property type="evidence" value="ECO:0007669"/>
    <property type="project" value="InterPro"/>
</dbReference>
<evidence type="ECO:0000313" key="2">
    <source>
        <dbReference type="EMBL" id="CAG8607978.1"/>
    </source>
</evidence>
<dbReference type="Pfam" id="PF11429">
    <property type="entry name" value="Colicin_D"/>
    <property type="match status" value="1"/>
</dbReference>
<dbReference type="OrthoDB" id="2412137at2759"/>
<evidence type="ECO:0000313" key="3">
    <source>
        <dbReference type="Proteomes" id="UP000789739"/>
    </source>
</evidence>
<organism evidence="2 3">
    <name type="scientific">Paraglomus brasilianum</name>
    <dbReference type="NCBI Taxonomy" id="144538"/>
    <lineage>
        <taxon>Eukaryota</taxon>
        <taxon>Fungi</taxon>
        <taxon>Fungi incertae sedis</taxon>
        <taxon>Mucoromycota</taxon>
        <taxon>Glomeromycotina</taxon>
        <taxon>Glomeromycetes</taxon>
        <taxon>Paraglomerales</taxon>
        <taxon>Paraglomeraceae</taxon>
        <taxon>Paraglomus</taxon>
    </lineage>
</organism>
<evidence type="ECO:0000259" key="1">
    <source>
        <dbReference type="Pfam" id="PF11429"/>
    </source>
</evidence>
<comment type="caution">
    <text evidence="2">The sequence shown here is derived from an EMBL/GenBank/DDBJ whole genome shotgun (WGS) entry which is preliminary data.</text>
</comment>